<organism evidence="1">
    <name type="scientific">Sesamum radiatum</name>
    <name type="common">Black benniseed</name>
    <dbReference type="NCBI Taxonomy" id="300843"/>
    <lineage>
        <taxon>Eukaryota</taxon>
        <taxon>Viridiplantae</taxon>
        <taxon>Streptophyta</taxon>
        <taxon>Embryophyta</taxon>
        <taxon>Tracheophyta</taxon>
        <taxon>Spermatophyta</taxon>
        <taxon>Magnoliopsida</taxon>
        <taxon>eudicotyledons</taxon>
        <taxon>Gunneridae</taxon>
        <taxon>Pentapetalae</taxon>
        <taxon>asterids</taxon>
        <taxon>lamiids</taxon>
        <taxon>Lamiales</taxon>
        <taxon>Pedaliaceae</taxon>
        <taxon>Sesamum</taxon>
    </lineage>
</organism>
<protein>
    <submittedName>
        <fullName evidence="1">Uncharacterized protein</fullName>
    </submittedName>
</protein>
<sequence>MKGYLQEMGELTSRLKSFQLHQIPRKEIIKVDFRARLANSLVNCSTRNITVRTLTENLPNVMTIQVETDWRKPLLDYLERSILPADEKEFLTSSPPMFVQGRGEDVLQEIHKGSCGSHVGRLALANKTLRA</sequence>
<reference evidence="1" key="2">
    <citation type="journal article" date="2024" name="Plant">
        <title>Genomic evolution and insights into agronomic trait innovations of Sesamum species.</title>
        <authorList>
            <person name="Miao H."/>
            <person name="Wang L."/>
            <person name="Qu L."/>
            <person name="Liu H."/>
            <person name="Sun Y."/>
            <person name="Le M."/>
            <person name="Wang Q."/>
            <person name="Wei S."/>
            <person name="Zheng Y."/>
            <person name="Lin W."/>
            <person name="Duan Y."/>
            <person name="Cao H."/>
            <person name="Xiong S."/>
            <person name="Wang X."/>
            <person name="Wei L."/>
            <person name="Li C."/>
            <person name="Ma Q."/>
            <person name="Ju M."/>
            <person name="Zhao R."/>
            <person name="Li G."/>
            <person name="Mu C."/>
            <person name="Tian Q."/>
            <person name="Mei H."/>
            <person name="Zhang T."/>
            <person name="Gao T."/>
            <person name="Zhang H."/>
        </authorList>
    </citation>
    <scope>NUCLEOTIDE SEQUENCE</scope>
    <source>
        <strain evidence="1">G02</strain>
    </source>
</reference>
<evidence type="ECO:0000313" key="1">
    <source>
        <dbReference type="EMBL" id="KAL0355372.1"/>
    </source>
</evidence>
<dbReference type="AlphaFoldDB" id="A0AAW2PHL6"/>
<proteinExistence type="predicted"/>
<name>A0AAW2PHL6_SESRA</name>
<gene>
    <name evidence="1" type="ORF">Sradi_3984100</name>
</gene>
<dbReference type="EMBL" id="JACGWJ010000017">
    <property type="protein sequence ID" value="KAL0355372.1"/>
    <property type="molecule type" value="Genomic_DNA"/>
</dbReference>
<accession>A0AAW2PHL6</accession>
<reference evidence="1" key="1">
    <citation type="submission" date="2020-06" db="EMBL/GenBank/DDBJ databases">
        <authorList>
            <person name="Li T."/>
            <person name="Hu X."/>
            <person name="Zhang T."/>
            <person name="Song X."/>
            <person name="Zhang H."/>
            <person name="Dai N."/>
            <person name="Sheng W."/>
            <person name="Hou X."/>
            <person name="Wei L."/>
        </authorList>
    </citation>
    <scope>NUCLEOTIDE SEQUENCE</scope>
    <source>
        <strain evidence="1">G02</strain>
        <tissue evidence="1">Leaf</tissue>
    </source>
</reference>
<comment type="caution">
    <text evidence="1">The sequence shown here is derived from an EMBL/GenBank/DDBJ whole genome shotgun (WGS) entry which is preliminary data.</text>
</comment>